<evidence type="ECO:0000313" key="3">
    <source>
        <dbReference type="EMBL" id="SDE25850.1"/>
    </source>
</evidence>
<dbReference type="OrthoDB" id="6930070at2"/>
<feature type="chain" id="PRO_5010165138" description="Lipoprotein" evidence="1">
    <location>
        <begin position="23"/>
        <end position="150"/>
    </location>
</feature>
<dbReference type="EMBL" id="FNAE01000002">
    <property type="protein sequence ID" value="SDE25850.1"/>
    <property type="molecule type" value="Genomic_DNA"/>
</dbReference>
<evidence type="ECO:0008006" key="6">
    <source>
        <dbReference type="Google" id="ProtNLM"/>
    </source>
</evidence>
<evidence type="ECO:0000256" key="1">
    <source>
        <dbReference type="SAM" id="SignalP"/>
    </source>
</evidence>
<feature type="signal peptide" evidence="1">
    <location>
        <begin position="1"/>
        <end position="22"/>
    </location>
</feature>
<gene>
    <name evidence="3" type="ORF">SAMN05216575_102228</name>
    <name evidence="2" type="ORF">SIM71_13915</name>
</gene>
<protein>
    <recommendedName>
        <fullName evidence="6">Lipoprotein</fullName>
    </recommendedName>
</protein>
<keyword evidence="5" id="KW-1185">Reference proteome</keyword>
<dbReference type="EMBL" id="JAWXXP010000001">
    <property type="protein sequence ID" value="MDX5993162.1"/>
    <property type="molecule type" value="Genomic_DNA"/>
</dbReference>
<sequence>MSKRLRTPLLLLGMLTSLCACAESTPPPATDNPGYPEHVDLAGQTYQLENAGQACVLRKPDQSVLPLDIPSPCHFSVGKDGQAHVETFQGVPIVMVLHVAPVADSKLECRSQYKAIRLIKGQLEPSVLAQSASCLRGVGDQKNYTAMFDW</sequence>
<name>A0A1G7BGH4_9GAMM</name>
<proteinExistence type="predicted"/>
<dbReference type="RefSeq" id="WP_074677238.1">
    <property type="nucleotide sequence ID" value="NZ_CBCSET010000003.1"/>
</dbReference>
<evidence type="ECO:0000313" key="4">
    <source>
        <dbReference type="Proteomes" id="UP000182413"/>
    </source>
</evidence>
<organism evidence="3 4">
    <name type="scientific">Ectopseudomonas alcaliphila</name>
    <dbReference type="NCBI Taxonomy" id="101564"/>
    <lineage>
        <taxon>Bacteria</taxon>
        <taxon>Pseudomonadati</taxon>
        <taxon>Pseudomonadota</taxon>
        <taxon>Gammaproteobacteria</taxon>
        <taxon>Pseudomonadales</taxon>
        <taxon>Pseudomonadaceae</taxon>
        <taxon>Ectopseudomonas</taxon>
    </lineage>
</organism>
<dbReference type="PROSITE" id="PS51257">
    <property type="entry name" value="PROKAR_LIPOPROTEIN"/>
    <property type="match status" value="1"/>
</dbReference>
<dbReference type="AlphaFoldDB" id="A0A1G7BGH4"/>
<dbReference type="Proteomes" id="UP001278050">
    <property type="component" value="Unassembled WGS sequence"/>
</dbReference>
<reference evidence="2 5" key="2">
    <citation type="submission" date="2023-11" db="EMBL/GenBank/DDBJ databases">
        <title>MicrobeMod: A computational toolkit for identifying prokaryotic methylation and restriction-modification with nanopore sequencing.</title>
        <authorList>
            <person name="Crits-Christoph A."/>
            <person name="Kang S.C."/>
            <person name="Lee H."/>
            <person name="Ostrov N."/>
        </authorList>
    </citation>
    <scope>NUCLEOTIDE SEQUENCE [LARGE SCALE GENOMIC DNA]</scope>
    <source>
        <strain evidence="2 5">ATCC BAA-571</strain>
    </source>
</reference>
<evidence type="ECO:0000313" key="2">
    <source>
        <dbReference type="EMBL" id="MDX5993162.1"/>
    </source>
</evidence>
<evidence type="ECO:0000313" key="5">
    <source>
        <dbReference type="Proteomes" id="UP001278050"/>
    </source>
</evidence>
<reference evidence="3 4" key="1">
    <citation type="submission" date="2016-10" db="EMBL/GenBank/DDBJ databases">
        <authorList>
            <person name="de Groot N.N."/>
        </authorList>
    </citation>
    <scope>NUCLEOTIDE SEQUENCE [LARGE SCALE GENOMIC DNA]</scope>
    <source>
        <strain evidence="3 4">JCM 10630</strain>
    </source>
</reference>
<keyword evidence="1" id="KW-0732">Signal</keyword>
<dbReference type="Proteomes" id="UP000182413">
    <property type="component" value="Unassembled WGS sequence"/>
</dbReference>
<accession>A0A1G7BGH4</accession>